<keyword evidence="2" id="KW-1185">Reference proteome</keyword>
<organism evidence="1 2">
    <name type="scientific">Datura stramonium</name>
    <name type="common">Jimsonweed</name>
    <name type="synonym">Common thornapple</name>
    <dbReference type="NCBI Taxonomy" id="4076"/>
    <lineage>
        <taxon>Eukaryota</taxon>
        <taxon>Viridiplantae</taxon>
        <taxon>Streptophyta</taxon>
        <taxon>Embryophyta</taxon>
        <taxon>Tracheophyta</taxon>
        <taxon>Spermatophyta</taxon>
        <taxon>Magnoliopsida</taxon>
        <taxon>eudicotyledons</taxon>
        <taxon>Gunneridae</taxon>
        <taxon>Pentapetalae</taxon>
        <taxon>asterids</taxon>
        <taxon>lamiids</taxon>
        <taxon>Solanales</taxon>
        <taxon>Solanaceae</taxon>
        <taxon>Solanoideae</taxon>
        <taxon>Datureae</taxon>
        <taxon>Datura</taxon>
    </lineage>
</organism>
<evidence type="ECO:0008006" key="3">
    <source>
        <dbReference type="Google" id="ProtNLM"/>
    </source>
</evidence>
<accession>A0ABS8TQY6</accession>
<proteinExistence type="predicted"/>
<protein>
    <recommendedName>
        <fullName evidence="3">Secreted protein</fullName>
    </recommendedName>
</protein>
<evidence type="ECO:0000313" key="2">
    <source>
        <dbReference type="Proteomes" id="UP000823775"/>
    </source>
</evidence>
<sequence>MFFVPLSFIPCEALCRRTERNLLFHFLVPKSNGCSSFSAPSFSTYAAAAILRSRSTFRLCPSTAEWDQPHQEFDIFQLKLSGRG</sequence>
<reference evidence="1 2" key="1">
    <citation type="journal article" date="2021" name="BMC Genomics">
        <title>Datura genome reveals duplications of psychoactive alkaloid biosynthetic genes and high mutation rate following tissue culture.</title>
        <authorList>
            <person name="Rajewski A."/>
            <person name="Carter-House D."/>
            <person name="Stajich J."/>
            <person name="Litt A."/>
        </authorList>
    </citation>
    <scope>NUCLEOTIDE SEQUENCE [LARGE SCALE GENOMIC DNA]</scope>
    <source>
        <strain evidence="1">AR-01</strain>
    </source>
</reference>
<comment type="caution">
    <text evidence="1">The sequence shown here is derived from an EMBL/GenBank/DDBJ whole genome shotgun (WGS) entry which is preliminary data.</text>
</comment>
<evidence type="ECO:0000313" key="1">
    <source>
        <dbReference type="EMBL" id="MCD7473588.1"/>
    </source>
</evidence>
<name>A0ABS8TQY6_DATST</name>
<dbReference type="EMBL" id="JACEIK010001993">
    <property type="protein sequence ID" value="MCD7473588.1"/>
    <property type="molecule type" value="Genomic_DNA"/>
</dbReference>
<dbReference type="Proteomes" id="UP000823775">
    <property type="component" value="Unassembled WGS sequence"/>
</dbReference>
<gene>
    <name evidence="1" type="ORF">HAX54_015529</name>
</gene>